<feature type="chain" id="PRO_5009252791" evidence="1">
    <location>
        <begin position="22"/>
        <end position="154"/>
    </location>
</feature>
<dbReference type="RefSeq" id="WP_157717341.1">
    <property type="nucleotide sequence ID" value="NZ_LT629745.1"/>
</dbReference>
<sequence>MKIFRSVFLICSLFLSMSFYGQTDDSVQNLNSVLYFSGSYSTDEPIGLEKLNVQEEMPSLLLYNRTTNSYDTYLSNNGIYSYSGSNTHFKNKSNFFTNLFLGNNSFSESNSLLPKSSLLLEEDGSFIVRDSFNPNGASNFSEAVLGGVLGLLFN</sequence>
<dbReference type="Proteomes" id="UP000198858">
    <property type="component" value="Chromosome I"/>
</dbReference>
<gene>
    <name evidence="2" type="ORF">SAMN04488552_0249</name>
</gene>
<evidence type="ECO:0000313" key="3">
    <source>
        <dbReference type="Proteomes" id="UP000198858"/>
    </source>
</evidence>
<reference evidence="2 3" key="1">
    <citation type="submission" date="2016-10" db="EMBL/GenBank/DDBJ databases">
        <authorList>
            <person name="Varghese N."/>
            <person name="Submissions S."/>
        </authorList>
    </citation>
    <scope>NUCLEOTIDE SEQUENCE [LARGE SCALE GENOMIC DNA]</scope>
    <source>
        <strain evidence="2 3">Mar_2010_102</strain>
    </source>
</reference>
<organism evidence="2 3">
    <name type="scientific">Christiangramia echinicola</name>
    <dbReference type="NCBI Taxonomy" id="279359"/>
    <lineage>
        <taxon>Bacteria</taxon>
        <taxon>Pseudomonadati</taxon>
        <taxon>Bacteroidota</taxon>
        <taxon>Flavobacteriia</taxon>
        <taxon>Flavobacteriales</taxon>
        <taxon>Flavobacteriaceae</taxon>
        <taxon>Christiangramia</taxon>
    </lineage>
</organism>
<evidence type="ECO:0000256" key="1">
    <source>
        <dbReference type="SAM" id="SignalP"/>
    </source>
</evidence>
<dbReference type="AlphaFoldDB" id="A0A1H1KUW4"/>
<feature type="signal peptide" evidence="1">
    <location>
        <begin position="1"/>
        <end position="21"/>
    </location>
</feature>
<accession>A0A1H1KUW4</accession>
<name>A0A1H1KUW4_9FLAO</name>
<proteinExistence type="predicted"/>
<dbReference type="EMBL" id="LT629745">
    <property type="protein sequence ID" value="SDR66161.1"/>
    <property type="molecule type" value="Genomic_DNA"/>
</dbReference>
<keyword evidence="3" id="KW-1185">Reference proteome</keyword>
<protein>
    <submittedName>
        <fullName evidence="2">Uncharacterized protein</fullName>
    </submittedName>
</protein>
<keyword evidence="1" id="KW-0732">Signal</keyword>
<evidence type="ECO:0000313" key="2">
    <source>
        <dbReference type="EMBL" id="SDR66161.1"/>
    </source>
</evidence>